<dbReference type="GO" id="GO:0016787">
    <property type="term" value="F:hydrolase activity"/>
    <property type="evidence" value="ECO:0007669"/>
    <property type="project" value="UniProtKB-KW"/>
</dbReference>
<evidence type="ECO:0000313" key="4">
    <source>
        <dbReference type="Proteomes" id="UP000029922"/>
    </source>
</evidence>
<gene>
    <name evidence="3" type="ORF">LS73_005100</name>
    <name evidence="2" type="ORF">NCTC12714_00656</name>
</gene>
<evidence type="ECO:0000313" key="5">
    <source>
        <dbReference type="Proteomes" id="UP000255139"/>
    </source>
</evidence>
<dbReference type="EMBL" id="UGJE01000002">
    <property type="protein sequence ID" value="STQ85868.1"/>
    <property type="molecule type" value="Genomic_DNA"/>
</dbReference>
<feature type="domain" description="Isochorismatase-like" evidence="1">
    <location>
        <begin position="77"/>
        <end position="250"/>
    </location>
</feature>
<dbReference type="Pfam" id="PF00857">
    <property type="entry name" value="Isochorismatase"/>
    <property type="match status" value="1"/>
</dbReference>
<organism evidence="2 5">
    <name type="scientific">Helicobacter muridarum</name>
    <dbReference type="NCBI Taxonomy" id="216"/>
    <lineage>
        <taxon>Bacteria</taxon>
        <taxon>Pseudomonadati</taxon>
        <taxon>Campylobacterota</taxon>
        <taxon>Epsilonproteobacteria</taxon>
        <taxon>Campylobacterales</taxon>
        <taxon>Helicobacteraceae</taxon>
        <taxon>Helicobacter</taxon>
    </lineage>
</organism>
<evidence type="ECO:0000313" key="2">
    <source>
        <dbReference type="EMBL" id="STQ85868.1"/>
    </source>
</evidence>
<keyword evidence="3" id="KW-0378">Hydrolase</keyword>
<proteinExistence type="predicted"/>
<keyword evidence="5" id="KW-1185">Reference proteome</keyword>
<evidence type="ECO:0000313" key="3">
    <source>
        <dbReference type="EMBL" id="TLE00359.1"/>
    </source>
</evidence>
<reference evidence="3 4" key="1">
    <citation type="journal article" date="2014" name="Genome Announc.">
        <title>Draft genome sequences of eight enterohepatic helicobacter species isolated from both laboratory and wild rodents.</title>
        <authorList>
            <person name="Sheh A."/>
            <person name="Shen Z."/>
            <person name="Fox J.G."/>
        </authorList>
    </citation>
    <scope>NUCLEOTIDE SEQUENCE [LARGE SCALE GENOMIC DNA]</scope>
    <source>
        <strain evidence="3 4">ST1</strain>
    </source>
</reference>
<name>A0A099TWN2_9HELI</name>
<dbReference type="CDD" id="cd00431">
    <property type="entry name" value="cysteine_hydrolases"/>
    <property type="match status" value="1"/>
</dbReference>
<dbReference type="STRING" id="216.LS73_03305"/>
<sequence>MGNENKEYLNISRRAALLKGVALLGGGAVAMNASTNTSSNGFADYMGQGYDDLGYADSTKMLLPKTPMKLKRDSIGLVLVNPQIDFLSPKGLGWSIYGASIKENKTLENIVLLLRVAKSLRLPTFVTYVVWNKQDLETLGNTPMKNFIRGVKIAYTQGVGLSGNDISDTGADFMPELKPMILDNSTVLTTPRKDFGLIGSDLIAQIRTKGVRQIILCGMDANTHVDSHLRTLLGEGFEVGVVRDATAGAKLPEGDGYLAGLINFRFLANELFWTKDVVQRMQNS</sequence>
<dbReference type="Proteomes" id="UP000255139">
    <property type="component" value="Unassembled WGS sequence"/>
</dbReference>
<dbReference type="InterPro" id="IPR036380">
    <property type="entry name" value="Isochorismatase-like_sf"/>
</dbReference>
<dbReference type="Proteomes" id="UP000029922">
    <property type="component" value="Unassembled WGS sequence"/>
</dbReference>
<protein>
    <submittedName>
        <fullName evidence="3">Cysteine hydrolase</fullName>
    </submittedName>
    <submittedName>
        <fullName evidence="2">Isochorismatase family</fullName>
    </submittedName>
</protein>
<dbReference type="OrthoDB" id="9807387at2"/>
<reference evidence="2 5" key="2">
    <citation type="submission" date="2018-06" db="EMBL/GenBank/DDBJ databases">
        <authorList>
            <consortium name="Pathogen Informatics"/>
            <person name="Doyle S."/>
        </authorList>
    </citation>
    <scope>NUCLEOTIDE SEQUENCE [LARGE SCALE GENOMIC DNA]</scope>
    <source>
        <strain evidence="2 5">NCTC12714</strain>
    </source>
</reference>
<evidence type="ECO:0000259" key="1">
    <source>
        <dbReference type="Pfam" id="PF00857"/>
    </source>
</evidence>
<dbReference type="Gene3D" id="3.40.50.850">
    <property type="entry name" value="Isochorismatase-like"/>
    <property type="match status" value="1"/>
</dbReference>
<dbReference type="AlphaFoldDB" id="A0A099TWN2"/>
<dbReference type="InterPro" id="IPR000868">
    <property type="entry name" value="Isochorismatase-like_dom"/>
</dbReference>
<dbReference type="RefSeq" id="WP_034557562.1">
    <property type="nucleotide sequence ID" value="NZ_FZML01000029.1"/>
</dbReference>
<accession>A0A099TWN2</accession>
<dbReference type="EMBL" id="JRPD02000008">
    <property type="protein sequence ID" value="TLE00359.1"/>
    <property type="molecule type" value="Genomic_DNA"/>
</dbReference>
<dbReference type="SUPFAM" id="SSF52499">
    <property type="entry name" value="Isochorismatase-like hydrolases"/>
    <property type="match status" value="1"/>
</dbReference>